<accession>A0ABS5G4W9</accession>
<protein>
    <submittedName>
        <fullName evidence="2">Uncharacterized protein</fullName>
    </submittedName>
</protein>
<organism evidence="2 3">
    <name type="scientific">Bradyrhizobium denitrificans</name>
    <dbReference type="NCBI Taxonomy" id="2734912"/>
    <lineage>
        <taxon>Bacteria</taxon>
        <taxon>Pseudomonadati</taxon>
        <taxon>Pseudomonadota</taxon>
        <taxon>Alphaproteobacteria</taxon>
        <taxon>Hyphomicrobiales</taxon>
        <taxon>Nitrobacteraceae</taxon>
        <taxon>Bradyrhizobium</taxon>
    </lineage>
</organism>
<evidence type="ECO:0000313" key="3">
    <source>
        <dbReference type="Proteomes" id="UP001314635"/>
    </source>
</evidence>
<dbReference type="RefSeq" id="WP_172236595.1">
    <property type="nucleotide sequence ID" value="NZ_JABFDP010000010.1"/>
</dbReference>
<feature type="compositionally biased region" description="Basic and acidic residues" evidence="1">
    <location>
        <begin position="35"/>
        <end position="49"/>
    </location>
</feature>
<reference evidence="3" key="1">
    <citation type="journal article" date="2021" name="ISME J.">
        <title>Evolutionary origin and ecological implication of a unique nif island in free-living Bradyrhizobium lineages.</title>
        <authorList>
            <person name="Tao J."/>
        </authorList>
    </citation>
    <scope>NUCLEOTIDE SEQUENCE [LARGE SCALE GENOMIC DNA]</scope>
    <source>
        <strain evidence="3">SZCCT0094</strain>
    </source>
</reference>
<dbReference type="Proteomes" id="UP001314635">
    <property type="component" value="Unassembled WGS sequence"/>
</dbReference>
<comment type="caution">
    <text evidence="2">The sequence shown here is derived from an EMBL/GenBank/DDBJ whole genome shotgun (WGS) entry which is preliminary data.</text>
</comment>
<sequence>MSELIEPLARMAGIDGAVPERSIEWPFRVSLEGLRTDGSHHQPHRRLEAEPSGLGRHLSATVPIGRMLASAPSLGRFA</sequence>
<gene>
    <name evidence="2" type="ORF">JQ619_11340</name>
</gene>
<evidence type="ECO:0000256" key="1">
    <source>
        <dbReference type="SAM" id="MobiDB-lite"/>
    </source>
</evidence>
<name>A0ABS5G4W9_9BRAD</name>
<proteinExistence type="predicted"/>
<keyword evidence="3" id="KW-1185">Reference proteome</keyword>
<evidence type="ECO:0000313" key="2">
    <source>
        <dbReference type="EMBL" id="MBR1136362.1"/>
    </source>
</evidence>
<dbReference type="EMBL" id="JAFCLK010000009">
    <property type="protein sequence ID" value="MBR1136362.1"/>
    <property type="molecule type" value="Genomic_DNA"/>
</dbReference>
<feature type="region of interest" description="Disordered" evidence="1">
    <location>
        <begin position="35"/>
        <end position="54"/>
    </location>
</feature>